<dbReference type="EMBL" id="JANJQO010001434">
    <property type="protein sequence ID" value="KAJ2970971.1"/>
    <property type="molecule type" value="Genomic_DNA"/>
</dbReference>
<reference evidence="1" key="1">
    <citation type="submission" date="2022-08" db="EMBL/GenBank/DDBJ databases">
        <title>Genome Sequence of Lecanicillium fungicola.</title>
        <authorList>
            <person name="Buettner E."/>
        </authorList>
    </citation>
    <scope>NUCLEOTIDE SEQUENCE</scope>
    <source>
        <strain evidence="1">Babe33</strain>
    </source>
</reference>
<sequence>MAFNFNWSPLTADADFYQRARDLLTKALNKSPKPPIIVDDILVSEFNLGTVPPDLEILEIGDLAEDRFRGIFKMCYSGDAFLTLKTRVQANPLNTYLDSKPLFTSPQPLAAASGLTIPVAISLSEIKLSAFIILVFSKQKGLTLVFRNDPLESLKVSSTFDSIQFVRDYLQRTIEQQLRNLMMEELPAIIHRLSLQFWCADQAQKGNETPTEDVDNKGMDPFSSPPEDPVDSNGNLLDINAISELTLHGGEMPYLFSQKNLLRLAALTDSHRTLSLFTPGIRDVVFRARSGHTDHSDATSPAVATPSLAKTYSVTGGASTTYTFSDTGSASHGYLPSRPSLSVLSSGNIPLAAATTHRSRPGRKKKNRIVNLRRSRSEAGSSDTMSDTSDTASVNIPCSEPLIAASIPEESEGGRAVSEYTPAGKVRFTAAGGSNDTAKGKTSNDHIKSHHHLTSKHAKSPLSQTHDAAQHTAAIPYAREKVALGDNVSAASDTSSVILEQAWIVKMAGEIARRVYDEKQRQEGASEAWGDGTERPPPPAYEAAN</sequence>
<protein>
    <submittedName>
        <fullName evidence="1">Uncharacterized protein</fullName>
    </submittedName>
</protein>
<accession>A0ACC1MX80</accession>
<keyword evidence="2" id="KW-1185">Reference proteome</keyword>
<comment type="caution">
    <text evidence="1">The sequence shown here is derived from an EMBL/GenBank/DDBJ whole genome shotgun (WGS) entry which is preliminary data.</text>
</comment>
<organism evidence="1 2">
    <name type="scientific">Zarea fungicola</name>
    <dbReference type="NCBI Taxonomy" id="93591"/>
    <lineage>
        <taxon>Eukaryota</taxon>
        <taxon>Fungi</taxon>
        <taxon>Dikarya</taxon>
        <taxon>Ascomycota</taxon>
        <taxon>Pezizomycotina</taxon>
        <taxon>Sordariomycetes</taxon>
        <taxon>Hypocreomycetidae</taxon>
        <taxon>Hypocreales</taxon>
        <taxon>Cordycipitaceae</taxon>
        <taxon>Zarea</taxon>
    </lineage>
</organism>
<dbReference type="Proteomes" id="UP001143910">
    <property type="component" value="Unassembled WGS sequence"/>
</dbReference>
<name>A0ACC1MX80_9HYPO</name>
<gene>
    <name evidence="1" type="ORF">NQ176_g7925</name>
</gene>
<evidence type="ECO:0000313" key="1">
    <source>
        <dbReference type="EMBL" id="KAJ2970971.1"/>
    </source>
</evidence>
<proteinExistence type="predicted"/>
<evidence type="ECO:0000313" key="2">
    <source>
        <dbReference type="Proteomes" id="UP001143910"/>
    </source>
</evidence>